<keyword evidence="1" id="KW-0812">Transmembrane</keyword>
<keyword evidence="1" id="KW-1133">Transmembrane helix</keyword>
<proteinExistence type="predicted"/>
<organism evidence="2 3">
    <name type="scientific">Coccidioides immitis H538.4</name>
    <dbReference type="NCBI Taxonomy" id="396776"/>
    <lineage>
        <taxon>Eukaryota</taxon>
        <taxon>Fungi</taxon>
        <taxon>Dikarya</taxon>
        <taxon>Ascomycota</taxon>
        <taxon>Pezizomycotina</taxon>
        <taxon>Eurotiomycetes</taxon>
        <taxon>Eurotiomycetidae</taxon>
        <taxon>Onygenales</taxon>
        <taxon>Onygenaceae</taxon>
        <taxon>Coccidioides</taxon>
    </lineage>
</organism>
<feature type="transmembrane region" description="Helical" evidence="1">
    <location>
        <begin position="82"/>
        <end position="101"/>
    </location>
</feature>
<name>A0A0J8UQJ9_COCIT</name>
<reference evidence="3" key="1">
    <citation type="journal article" date="2010" name="Genome Res.">
        <title>Population genomic sequencing of Coccidioides fungi reveals recent hybridization and transposon control.</title>
        <authorList>
            <person name="Neafsey D.E."/>
            <person name="Barker B.M."/>
            <person name="Sharpton T.J."/>
            <person name="Stajich J.E."/>
            <person name="Park D.J."/>
            <person name="Whiston E."/>
            <person name="Hung C.-Y."/>
            <person name="McMahan C."/>
            <person name="White J."/>
            <person name="Sykes S."/>
            <person name="Heiman D."/>
            <person name="Young S."/>
            <person name="Zeng Q."/>
            <person name="Abouelleil A."/>
            <person name="Aftuck L."/>
            <person name="Bessette D."/>
            <person name="Brown A."/>
            <person name="FitzGerald M."/>
            <person name="Lui A."/>
            <person name="Macdonald J.P."/>
            <person name="Priest M."/>
            <person name="Orbach M.J."/>
            <person name="Galgiani J.N."/>
            <person name="Kirkland T.N."/>
            <person name="Cole G.T."/>
            <person name="Birren B.W."/>
            <person name="Henn M.R."/>
            <person name="Taylor J.W."/>
            <person name="Rounsley S.D."/>
        </authorList>
    </citation>
    <scope>NUCLEOTIDE SEQUENCE [LARGE SCALE GENOMIC DNA]</scope>
    <source>
        <strain evidence="3">H538.4</strain>
    </source>
</reference>
<dbReference type="VEuPathDB" id="FungiDB:CIHG_07521"/>
<protein>
    <submittedName>
        <fullName evidence="2">Uncharacterized protein</fullName>
    </submittedName>
</protein>
<dbReference type="EMBL" id="DS017016">
    <property type="protein sequence ID" value="KMU89838.1"/>
    <property type="molecule type" value="Genomic_DNA"/>
</dbReference>
<dbReference type="Proteomes" id="UP000054563">
    <property type="component" value="Unassembled WGS sequence"/>
</dbReference>
<gene>
    <name evidence="2" type="ORF">CIHG_07521</name>
</gene>
<evidence type="ECO:0000313" key="3">
    <source>
        <dbReference type="Proteomes" id="UP000054563"/>
    </source>
</evidence>
<evidence type="ECO:0000313" key="2">
    <source>
        <dbReference type="EMBL" id="KMU89838.1"/>
    </source>
</evidence>
<keyword evidence="1" id="KW-0472">Membrane</keyword>
<dbReference type="AlphaFoldDB" id="A0A0J8UQJ9"/>
<sequence length="113" mass="12020">MGTLHTVQADGETAQQIIKNPCGAIKTEVGKGRKLQPVPRTYDALKSSGSGRKITGLCGRGSMAAMKLLNASRESSSPHMGLHAMVCIIVVPLILNTQLMFDLSPFNNSKPLS</sequence>
<accession>A0A0J8UQJ9</accession>
<evidence type="ECO:0000256" key="1">
    <source>
        <dbReference type="SAM" id="Phobius"/>
    </source>
</evidence>